<dbReference type="Proteomes" id="UP000282106">
    <property type="component" value="Unassembled WGS sequence"/>
</dbReference>
<dbReference type="AlphaFoldDB" id="A0A3N0VHB3"/>
<dbReference type="EMBL" id="RJVO01000002">
    <property type="protein sequence ID" value="ROH92156.1"/>
    <property type="molecule type" value="Genomic_DNA"/>
</dbReference>
<evidence type="ECO:0000313" key="1">
    <source>
        <dbReference type="EMBL" id="ROH92156.1"/>
    </source>
</evidence>
<accession>A0A3N0VHB3</accession>
<dbReference type="RefSeq" id="WP_123211199.1">
    <property type="nucleotide sequence ID" value="NZ_RJVO01000002.1"/>
</dbReference>
<proteinExistence type="predicted"/>
<dbReference type="InParanoid" id="A0A3N0VHB3"/>
<keyword evidence="2" id="KW-1185">Reference proteome</keyword>
<sequence length="588" mass="62543">MRRILLAALALGALALGVYGWSQAHRDGPAIAELAKHAAVTDPAATSSRVLSRADLPPELVGDDGVARGTRSLFDHLVAQADGVPWPFEKLVALLAQQDPSGAAPLSLLIPDGRSLLKGQADYAHPRVLVAADFQAPGTPASLGLAPRGQLFLGYTEQANEIEVISYNELAGRYEFQLVQDYRANGARRLVYAQRAICESCHQGGSPIFSVRPWNETNGQPETAAKIAAAVGGERYLGFATAAPLAAPERYDELTDVGAYLVAAQKLWLDRCADAACRRQLLKLALDYARAPGDFHADSAGVAELRRLQAASGAGAIAVPQSDLPNRDPIGEGRGIKGYFRSLFKPSVKLGDGAKTNADLEAFDRLPKLPAAQDPLTPRAPKRLLGAADIDGIYALASLFTPDDLRRLQAAAGYDWSAVERAVDRLPAALFAEQPVARVPLMQALLAPGLIRSGGVQATAAGAVPGYCCLETAEMSPPISSGEPPVQLAAGSPIEPFAHYCFACHRGNPSKRLNFMSGATEAEVAANLKAKPEIRDALDWQRYRGTDKAAKLMPPADAPQHAALEEALKQNPQLLDEMRAVVPGLFDF</sequence>
<organism evidence="1 2">
    <name type="scientific">Stagnimonas aquatica</name>
    <dbReference type="NCBI Taxonomy" id="2689987"/>
    <lineage>
        <taxon>Bacteria</taxon>
        <taxon>Pseudomonadati</taxon>
        <taxon>Pseudomonadota</taxon>
        <taxon>Gammaproteobacteria</taxon>
        <taxon>Nevskiales</taxon>
        <taxon>Nevskiaceae</taxon>
        <taxon>Stagnimonas</taxon>
    </lineage>
</organism>
<comment type="caution">
    <text evidence="1">The sequence shown here is derived from an EMBL/GenBank/DDBJ whole genome shotgun (WGS) entry which is preliminary data.</text>
</comment>
<reference evidence="1 2" key="1">
    <citation type="submission" date="2018-10" db="EMBL/GenBank/DDBJ databases">
        <authorList>
            <person name="Chen W.-M."/>
        </authorList>
    </citation>
    <scope>NUCLEOTIDE SEQUENCE [LARGE SCALE GENOMIC DNA]</scope>
    <source>
        <strain evidence="1 2">THS-13</strain>
    </source>
</reference>
<gene>
    <name evidence="1" type="ORF">ED208_07255</name>
</gene>
<protein>
    <submittedName>
        <fullName evidence="1">Uncharacterized protein</fullName>
    </submittedName>
</protein>
<evidence type="ECO:0000313" key="2">
    <source>
        <dbReference type="Proteomes" id="UP000282106"/>
    </source>
</evidence>
<name>A0A3N0VHB3_9GAMM</name>